<evidence type="ECO:0000313" key="2">
    <source>
        <dbReference type="EMBL" id="MPV36203.1"/>
    </source>
</evidence>
<gene>
    <name evidence="2" type="ORF">GB881_03930</name>
</gene>
<feature type="compositionally biased region" description="Basic residues" evidence="1">
    <location>
        <begin position="27"/>
        <end position="61"/>
    </location>
</feature>
<evidence type="ECO:0000256" key="1">
    <source>
        <dbReference type="SAM" id="MobiDB-lite"/>
    </source>
</evidence>
<keyword evidence="3" id="KW-1185">Reference proteome</keyword>
<reference evidence="2 3" key="1">
    <citation type="submission" date="2019-10" db="EMBL/GenBank/DDBJ databases">
        <title>Georgenia wutianyii sp. nov. and Georgenia yuyongxinii sp. nov. isolated from plateau pika (Ochotona curzoniae) in the Qinghai-Tibet plateau of China.</title>
        <authorList>
            <person name="Tian Z."/>
        </authorList>
    </citation>
    <scope>NUCLEOTIDE SEQUENCE [LARGE SCALE GENOMIC DNA]</scope>
    <source>
        <strain evidence="2 3">JCM 19765</strain>
    </source>
</reference>
<comment type="caution">
    <text evidence="2">The sequence shown here is derived from an EMBL/GenBank/DDBJ whole genome shotgun (WGS) entry which is preliminary data.</text>
</comment>
<dbReference type="AlphaFoldDB" id="A0A6N7EGA1"/>
<accession>A0A6N7EGA1</accession>
<feature type="region of interest" description="Disordered" evidence="1">
    <location>
        <begin position="18"/>
        <end position="61"/>
    </location>
</feature>
<evidence type="ECO:0000313" key="3">
    <source>
        <dbReference type="Proteomes" id="UP000437709"/>
    </source>
</evidence>
<protein>
    <submittedName>
        <fullName evidence="2">Uncharacterized protein</fullName>
    </submittedName>
</protein>
<proteinExistence type="predicted"/>
<dbReference type="EMBL" id="WHPC01000008">
    <property type="protein sequence ID" value="MPV36203.1"/>
    <property type="molecule type" value="Genomic_DNA"/>
</dbReference>
<dbReference type="Proteomes" id="UP000437709">
    <property type="component" value="Unassembled WGS sequence"/>
</dbReference>
<name>A0A6N7EGA1_9MICO</name>
<organism evidence="2 3">
    <name type="scientific">Georgenia subflava</name>
    <dbReference type="NCBI Taxonomy" id="1622177"/>
    <lineage>
        <taxon>Bacteria</taxon>
        <taxon>Bacillati</taxon>
        <taxon>Actinomycetota</taxon>
        <taxon>Actinomycetes</taxon>
        <taxon>Micrococcales</taxon>
        <taxon>Bogoriellaceae</taxon>
        <taxon>Georgenia</taxon>
    </lineage>
</organism>
<sequence length="61" mass="7083">MTPMTQARVLQELGCVSRPHDRCGDRRRGRWAPPCRRRPSPPPRRRPGPPRPPRHARLSRG</sequence>